<accession>A0A318D6D8</accession>
<dbReference type="Proteomes" id="UP000247689">
    <property type="component" value="Unassembled WGS sequence"/>
</dbReference>
<sequence length="199" mass="22539">MMNKSKNKLSKAAIRRLEELLFTNKELNTYAIIDAAKKGSIPYFLEGMKATFASLLQGDDAKKLAEVAPYIVLLEKGSDVSQWYMEKLYGNSVGFALKTNLGIEGLIQFWARKVKTRIPGTEEKGFFRYYDPSVLREYLPILEEDNELIEFMGTTNSILVEAQKPEQLFVYTQKETDDGLTVASDIMKLAGNKENLAEE</sequence>
<protein>
    <recommendedName>
        <fullName evidence="1">DUF4123 domain-containing protein</fullName>
    </recommendedName>
</protein>
<reference evidence="2 3" key="1">
    <citation type="submission" date="2018-05" db="EMBL/GenBank/DDBJ databases">
        <title>Kangiella spongicola genome sequence.</title>
        <authorList>
            <person name="Maclea K.S."/>
            <person name="Goen A.E."/>
            <person name="Kelley C."/>
            <person name="Underriner A."/>
            <person name="Silverwood T."/>
            <person name="Trachtenberg A.M."/>
        </authorList>
    </citation>
    <scope>NUCLEOTIDE SEQUENCE [LARGE SCALE GENOMIC DNA]</scope>
    <source>
        <strain evidence="2 3">ATCC BAA-2076</strain>
    </source>
</reference>
<comment type="caution">
    <text evidence="2">The sequence shown here is derived from an EMBL/GenBank/DDBJ whole genome shotgun (WGS) entry which is preliminary data.</text>
</comment>
<evidence type="ECO:0000313" key="3">
    <source>
        <dbReference type="Proteomes" id="UP000247689"/>
    </source>
</evidence>
<dbReference type="OrthoDB" id="7833020at2"/>
<proteinExistence type="predicted"/>
<name>A0A318D6D8_9GAMM</name>
<dbReference type="EMBL" id="QICH01000001">
    <property type="protein sequence ID" value="PXF64393.1"/>
    <property type="molecule type" value="Genomic_DNA"/>
</dbReference>
<gene>
    <name evidence="2" type="ORF">DL796_04435</name>
</gene>
<dbReference type="InterPro" id="IPR025391">
    <property type="entry name" value="DUF4123"/>
</dbReference>
<evidence type="ECO:0000259" key="1">
    <source>
        <dbReference type="Pfam" id="PF13503"/>
    </source>
</evidence>
<feature type="domain" description="DUF4123" evidence="1">
    <location>
        <begin position="30"/>
        <end position="145"/>
    </location>
</feature>
<evidence type="ECO:0000313" key="2">
    <source>
        <dbReference type="EMBL" id="PXF64393.1"/>
    </source>
</evidence>
<dbReference type="Pfam" id="PF13503">
    <property type="entry name" value="DUF4123"/>
    <property type="match status" value="1"/>
</dbReference>
<dbReference type="RefSeq" id="WP_110200364.1">
    <property type="nucleotide sequence ID" value="NZ_QICH01000001.1"/>
</dbReference>
<keyword evidence="3" id="KW-1185">Reference proteome</keyword>
<dbReference type="AlphaFoldDB" id="A0A318D6D8"/>
<organism evidence="2 3">
    <name type="scientific">Kangiella spongicola</name>
    <dbReference type="NCBI Taxonomy" id="796379"/>
    <lineage>
        <taxon>Bacteria</taxon>
        <taxon>Pseudomonadati</taxon>
        <taxon>Pseudomonadota</taxon>
        <taxon>Gammaproteobacteria</taxon>
        <taxon>Kangiellales</taxon>
        <taxon>Kangiellaceae</taxon>
        <taxon>Kangiella</taxon>
    </lineage>
</organism>